<dbReference type="Proteomes" id="UP000295129">
    <property type="component" value="Unassembled WGS sequence"/>
</dbReference>
<evidence type="ECO:0000313" key="2">
    <source>
        <dbReference type="EMBL" id="TDN55928.1"/>
    </source>
</evidence>
<keyword evidence="3" id="KW-1185">Reference proteome</keyword>
<proteinExistence type="predicted"/>
<keyword evidence="1" id="KW-0472">Membrane</keyword>
<dbReference type="EMBL" id="SNVV01000003">
    <property type="protein sequence ID" value="TDN55928.1"/>
    <property type="molecule type" value="Genomic_DNA"/>
</dbReference>
<comment type="caution">
    <text evidence="2">The sequence shown here is derived from an EMBL/GenBank/DDBJ whole genome shotgun (WGS) entry which is preliminary data.</text>
</comment>
<sequence>METRTIEATTVESSPLINGIHWSAIFAGLAVGLGVHLLLMLAGIAAGFAVYGAGARPDGGSVSVAAAVWNTLSMLISAFVGGYVAARSSGLRRSSDGMLHGVVSWGATMLFFAVITGSLTGNAVTGMFGMAASTSTAAVAQADDSTVGELFASLERGDRASAVNLLRDRLGLSEEQAGRAADQAMAMMGRTSAGAQPGTVNDAAQAASIASTWLSVAILLSLMAGAAGGTVGARSARMRAMPGRYGERRVVRTRSTAHRVPTAT</sequence>
<evidence type="ECO:0000256" key="1">
    <source>
        <dbReference type="SAM" id="Phobius"/>
    </source>
</evidence>
<dbReference type="RefSeq" id="WP_133589241.1">
    <property type="nucleotide sequence ID" value="NZ_SNVV01000003.1"/>
</dbReference>
<keyword evidence="1" id="KW-0812">Transmembrane</keyword>
<dbReference type="AlphaFoldDB" id="A0A4R6EF80"/>
<feature type="transmembrane region" description="Helical" evidence="1">
    <location>
        <begin position="63"/>
        <end position="86"/>
    </location>
</feature>
<dbReference type="OrthoDB" id="2154696at2"/>
<reference evidence="2 3" key="1">
    <citation type="submission" date="2019-03" db="EMBL/GenBank/DDBJ databases">
        <title>Genomic Encyclopedia of Type Strains, Phase IV (KMG-IV): sequencing the most valuable type-strain genomes for metagenomic binning, comparative biology and taxonomic classification.</title>
        <authorList>
            <person name="Goeker M."/>
        </authorList>
    </citation>
    <scope>NUCLEOTIDE SEQUENCE [LARGE SCALE GENOMIC DNA]</scope>
    <source>
        <strain evidence="2 3">DSM 12121</strain>
    </source>
</reference>
<name>A0A4R6EF80_9RHOO</name>
<protein>
    <recommendedName>
        <fullName evidence="4">PhnA-like protein</fullName>
    </recommendedName>
</protein>
<accession>A0A4R6EF80</accession>
<evidence type="ECO:0008006" key="4">
    <source>
        <dbReference type="Google" id="ProtNLM"/>
    </source>
</evidence>
<feature type="transmembrane region" description="Helical" evidence="1">
    <location>
        <begin position="213"/>
        <end position="233"/>
    </location>
</feature>
<organism evidence="2 3">
    <name type="scientific">Azoarcus indigens</name>
    <dbReference type="NCBI Taxonomy" id="29545"/>
    <lineage>
        <taxon>Bacteria</taxon>
        <taxon>Pseudomonadati</taxon>
        <taxon>Pseudomonadota</taxon>
        <taxon>Betaproteobacteria</taxon>
        <taxon>Rhodocyclales</taxon>
        <taxon>Zoogloeaceae</taxon>
        <taxon>Azoarcus</taxon>
    </lineage>
</organism>
<feature type="transmembrane region" description="Helical" evidence="1">
    <location>
        <begin position="98"/>
        <end position="120"/>
    </location>
</feature>
<keyword evidence="1" id="KW-1133">Transmembrane helix</keyword>
<gene>
    <name evidence="2" type="ORF">C7389_103266</name>
</gene>
<evidence type="ECO:0000313" key="3">
    <source>
        <dbReference type="Proteomes" id="UP000295129"/>
    </source>
</evidence>
<feature type="transmembrane region" description="Helical" evidence="1">
    <location>
        <begin position="24"/>
        <end position="51"/>
    </location>
</feature>